<dbReference type="AlphaFoldDB" id="A0A5C5VR67"/>
<dbReference type="Proteomes" id="UP000318995">
    <property type="component" value="Unassembled WGS sequence"/>
</dbReference>
<name>A0A5C5VR67_9BACT</name>
<dbReference type="EMBL" id="SJPH01000011">
    <property type="protein sequence ID" value="TWT40637.1"/>
    <property type="molecule type" value="Genomic_DNA"/>
</dbReference>
<dbReference type="RefSeq" id="WP_146575474.1">
    <property type="nucleotide sequence ID" value="NZ_SJPH01000011.1"/>
</dbReference>
<dbReference type="NCBIfam" id="TIGR02595">
    <property type="entry name" value="PEP_CTERM"/>
    <property type="match status" value="1"/>
</dbReference>
<gene>
    <name evidence="2" type="ORF">Pla111_32820</name>
</gene>
<dbReference type="OrthoDB" id="282952at2"/>
<evidence type="ECO:0008006" key="4">
    <source>
        <dbReference type="Google" id="ProtNLM"/>
    </source>
</evidence>
<reference evidence="2 3" key="1">
    <citation type="submission" date="2019-02" db="EMBL/GenBank/DDBJ databases">
        <title>Deep-cultivation of Planctomycetes and their phenomic and genomic characterization uncovers novel biology.</title>
        <authorList>
            <person name="Wiegand S."/>
            <person name="Jogler M."/>
            <person name="Boedeker C."/>
            <person name="Pinto D."/>
            <person name="Vollmers J."/>
            <person name="Rivas-Marin E."/>
            <person name="Kohn T."/>
            <person name="Peeters S.H."/>
            <person name="Heuer A."/>
            <person name="Rast P."/>
            <person name="Oberbeckmann S."/>
            <person name="Bunk B."/>
            <person name="Jeske O."/>
            <person name="Meyerdierks A."/>
            <person name="Storesund J.E."/>
            <person name="Kallscheuer N."/>
            <person name="Luecker S."/>
            <person name="Lage O.M."/>
            <person name="Pohl T."/>
            <person name="Merkel B.J."/>
            <person name="Hornburger P."/>
            <person name="Mueller R.-W."/>
            <person name="Bruemmer F."/>
            <person name="Labrenz M."/>
            <person name="Spormann A.M."/>
            <person name="Op Den Camp H."/>
            <person name="Overmann J."/>
            <person name="Amann R."/>
            <person name="Jetten M.S.M."/>
            <person name="Mascher T."/>
            <person name="Medema M.H."/>
            <person name="Devos D.P."/>
            <person name="Kaster A.-K."/>
            <person name="Ovreas L."/>
            <person name="Rohde M."/>
            <person name="Galperin M.Y."/>
            <person name="Jogler C."/>
        </authorList>
    </citation>
    <scope>NUCLEOTIDE SEQUENCE [LARGE SCALE GENOMIC DNA]</scope>
    <source>
        <strain evidence="2 3">Pla111</strain>
    </source>
</reference>
<keyword evidence="3" id="KW-1185">Reference proteome</keyword>
<evidence type="ECO:0000313" key="3">
    <source>
        <dbReference type="Proteomes" id="UP000318995"/>
    </source>
</evidence>
<protein>
    <recommendedName>
        <fullName evidence="4">PEP-CTERM protein-sorting domain-containing protein</fullName>
    </recommendedName>
</protein>
<proteinExistence type="predicted"/>
<sequence length="420" mass="43793" precursor="true">MTRFLQSSGLAALAALALTSQPASAVVLIDDNFTAAEGYVDGDLRFQQPNGAGNGIWLGQDLANVDSTAGTLTSAGIGFRRNIWSLGATGGVLGGSSDELGNGFFEGDVIRISTDFRFDFGPSVLNNVGIYNFGVRDCFATCGFNAAPTAGVAAAYSDFGAGNLKIFTQFLGREVFDGADNAFATFVAGPDMGIINGKDTDNNPTGETLDLVSDNLRIEYEAELTDAATDTWTATKIIVTNLDTATVIADASIDNPAALESFRWNQEPGLPDDPFTEENESTPMGVAASTGTDMWFAGQWVPSNNAGQTTTVSSVFFEYLPNIPDLDGDYNGDGAVDAADYTIWRDEDGSIGGGLAADGTGDDLLGVPDGDVDSFDYDFWVANYGSTVFGSAVGIPEPGTLAMLALGAGLTLARGRSSKL</sequence>
<organism evidence="2 3">
    <name type="scientific">Botrimarina hoheduenensis</name>
    <dbReference type="NCBI Taxonomy" id="2528000"/>
    <lineage>
        <taxon>Bacteria</taxon>
        <taxon>Pseudomonadati</taxon>
        <taxon>Planctomycetota</taxon>
        <taxon>Planctomycetia</taxon>
        <taxon>Pirellulales</taxon>
        <taxon>Lacipirellulaceae</taxon>
        <taxon>Botrimarina</taxon>
    </lineage>
</organism>
<comment type="caution">
    <text evidence="2">The sequence shown here is derived from an EMBL/GenBank/DDBJ whole genome shotgun (WGS) entry which is preliminary data.</text>
</comment>
<feature type="chain" id="PRO_5022706888" description="PEP-CTERM protein-sorting domain-containing protein" evidence="1">
    <location>
        <begin position="26"/>
        <end position="420"/>
    </location>
</feature>
<accession>A0A5C5VR67</accession>
<feature type="signal peptide" evidence="1">
    <location>
        <begin position="1"/>
        <end position="25"/>
    </location>
</feature>
<dbReference type="InterPro" id="IPR013424">
    <property type="entry name" value="Ice-binding_C"/>
</dbReference>
<evidence type="ECO:0000313" key="2">
    <source>
        <dbReference type="EMBL" id="TWT40637.1"/>
    </source>
</evidence>
<evidence type="ECO:0000256" key="1">
    <source>
        <dbReference type="SAM" id="SignalP"/>
    </source>
</evidence>
<keyword evidence="1" id="KW-0732">Signal</keyword>